<evidence type="ECO:0000256" key="5">
    <source>
        <dbReference type="ARBA" id="ARBA00022691"/>
    </source>
</evidence>
<evidence type="ECO:0000256" key="4">
    <source>
        <dbReference type="ARBA" id="ARBA00022679"/>
    </source>
</evidence>
<dbReference type="InterPro" id="IPR050903">
    <property type="entry name" value="Bact_Chemotaxis_MeTrfase"/>
</dbReference>
<organism evidence="7 8">
    <name type="scientific">Candidatus Bealeia paramacronuclearis</name>
    <dbReference type="NCBI Taxonomy" id="1921001"/>
    <lineage>
        <taxon>Bacteria</taxon>
        <taxon>Pseudomonadati</taxon>
        <taxon>Pseudomonadota</taxon>
        <taxon>Alphaproteobacteria</taxon>
        <taxon>Holosporales</taxon>
        <taxon>Holosporaceae</taxon>
        <taxon>Candidatus Bealeia</taxon>
    </lineage>
</organism>
<dbReference type="SUPFAM" id="SSF47757">
    <property type="entry name" value="Chemotaxis receptor methyltransferase CheR, N-terminal domain"/>
    <property type="match status" value="1"/>
</dbReference>
<evidence type="ECO:0000256" key="1">
    <source>
        <dbReference type="ARBA" id="ARBA00001541"/>
    </source>
</evidence>
<dbReference type="SUPFAM" id="SSF53335">
    <property type="entry name" value="S-adenosyl-L-methionine-dependent methyltransferases"/>
    <property type="match status" value="1"/>
</dbReference>
<evidence type="ECO:0000313" key="8">
    <source>
        <dbReference type="Proteomes" id="UP001330434"/>
    </source>
</evidence>
<sequence length="289" mass="32762">MNIYTASLATTSVDKVDDALSVQEFNVLRTFLASHSGLYLSDDKTYLAQARLPQVAKNHNFASLHQLVNNMGSPTAGKLREEIAEAMATPETFFFRDTKPFDIVKNDLLPKLMEARAHSKTLRIWSAACSSGQESYSLAMIINELGLWQQGWKVEIWATDFSKKILDRAKAAEYTQFEVQRGLPIQLLVKYFEKEGAIYRIKPELKSRIQFQEFNLLQSMSGLRPFDIIMCRNVLFYFDVSNKRKVLDQGIATCLAKDGALFLGTAETVMSVSEKLIPDPVIRGIYRLK</sequence>
<dbReference type="InterPro" id="IPR036804">
    <property type="entry name" value="CheR_N_sf"/>
</dbReference>
<dbReference type="InterPro" id="IPR000780">
    <property type="entry name" value="CheR_MeTrfase"/>
</dbReference>
<proteinExistence type="predicted"/>
<feature type="domain" description="CheR-type methyltransferase" evidence="6">
    <location>
        <begin position="19"/>
        <end position="289"/>
    </location>
</feature>
<evidence type="ECO:0000256" key="3">
    <source>
        <dbReference type="ARBA" id="ARBA00022603"/>
    </source>
</evidence>
<dbReference type="PROSITE" id="PS50123">
    <property type="entry name" value="CHER"/>
    <property type="match status" value="1"/>
</dbReference>
<evidence type="ECO:0000256" key="2">
    <source>
        <dbReference type="ARBA" id="ARBA00012534"/>
    </source>
</evidence>
<evidence type="ECO:0000259" key="6">
    <source>
        <dbReference type="PROSITE" id="PS50123"/>
    </source>
</evidence>
<dbReference type="EMBL" id="CP133270">
    <property type="protein sequence ID" value="WVX66637.1"/>
    <property type="molecule type" value="Genomic_DNA"/>
</dbReference>
<dbReference type="EC" id="2.1.1.80" evidence="2"/>
<dbReference type="Pfam" id="PF01739">
    <property type="entry name" value="CheR"/>
    <property type="match status" value="1"/>
</dbReference>
<keyword evidence="3 7" id="KW-0489">Methyltransferase</keyword>
<dbReference type="Gene3D" id="3.40.50.150">
    <property type="entry name" value="Vaccinia Virus protein VP39"/>
    <property type="match status" value="1"/>
</dbReference>
<reference evidence="7 8" key="1">
    <citation type="journal article" date="2024" name="Environ. Microbiol.">
        <title>Novel evolutionary insights on the interactions of the Holosporales (Alphaproteobacteria) with eukaryotic hosts from comparative genomics.</title>
        <authorList>
            <person name="Giovannini M."/>
            <person name="Petroni G."/>
            <person name="Castelli M."/>
        </authorList>
    </citation>
    <scope>NUCLEOTIDE SEQUENCE [LARGE SCALE GENOMIC DNA]</scope>
    <source>
        <strain evidence="7 8">US_Bl 15I1</strain>
    </source>
</reference>
<accession>A0ABZ2C320</accession>
<dbReference type="Gene3D" id="1.10.155.10">
    <property type="entry name" value="Chemotaxis receptor methyltransferase CheR, N-terminal domain"/>
    <property type="match status" value="1"/>
</dbReference>
<keyword evidence="5" id="KW-0949">S-adenosyl-L-methionine</keyword>
<dbReference type="InterPro" id="IPR029063">
    <property type="entry name" value="SAM-dependent_MTases_sf"/>
</dbReference>
<evidence type="ECO:0000313" key="7">
    <source>
        <dbReference type="EMBL" id="WVX66637.1"/>
    </source>
</evidence>
<dbReference type="Proteomes" id="UP001330434">
    <property type="component" value="Chromosome"/>
</dbReference>
<dbReference type="SMART" id="SM00138">
    <property type="entry name" value="MeTrc"/>
    <property type="match status" value="1"/>
</dbReference>
<protein>
    <recommendedName>
        <fullName evidence="2">protein-glutamate O-methyltransferase</fullName>
        <ecNumber evidence="2">2.1.1.80</ecNumber>
    </recommendedName>
</protein>
<dbReference type="GO" id="GO:0032259">
    <property type="term" value="P:methylation"/>
    <property type="evidence" value="ECO:0007669"/>
    <property type="project" value="UniProtKB-KW"/>
</dbReference>
<dbReference type="PANTHER" id="PTHR24422">
    <property type="entry name" value="CHEMOTAXIS PROTEIN METHYLTRANSFERASE"/>
    <property type="match status" value="1"/>
</dbReference>
<dbReference type="PRINTS" id="PR00996">
    <property type="entry name" value="CHERMTFRASE"/>
</dbReference>
<keyword evidence="4" id="KW-0808">Transferase</keyword>
<dbReference type="PANTHER" id="PTHR24422:SF21">
    <property type="entry name" value="CHEMOTAXIS PROTEIN METHYLTRANSFERASE 1"/>
    <property type="match status" value="1"/>
</dbReference>
<gene>
    <name evidence="7" type="ORF">Bealeia1_00817</name>
</gene>
<keyword evidence="8" id="KW-1185">Reference proteome</keyword>
<dbReference type="GO" id="GO:0008168">
    <property type="term" value="F:methyltransferase activity"/>
    <property type="evidence" value="ECO:0007669"/>
    <property type="project" value="UniProtKB-KW"/>
</dbReference>
<name>A0ABZ2C320_9PROT</name>
<comment type="catalytic activity">
    <reaction evidence="1">
        <text>L-glutamyl-[protein] + S-adenosyl-L-methionine = [protein]-L-glutamate 5-O-methyl ester + S-adenosyl-L-homocysteine</text>
        <dbReference type="Rhea" id="RHEA:24452"/>
        <dbReference type="Rhea" id="RHEA-COMP:10208"/>
        <dbReference type="Rhea" id="RHEA-COMP:10311"/>
        <dbReference type="ChEBI" id="CHEBI:29973"/>
        <dbReference type="ChEBI" id="CHEBI:57856"/>
        <dbReference type="ChEBI" id="CHEBI:59789"/>
        <dbReference type="ChEBI" id="CHEBI:82795"/>
        <dbReference type="EC" id="2.1.1.80"/>
    </reaction>
</comment>
<dbReference type="InterPro" id="IPR022642">
    <property type="entry name" value="CheR_C"/>
</dbReference>
<dbReference type="RefSeq" id="WP_331255486.1">
    <property type="nucleotide sequence ID" value="NZ_CP133270.1"/>
</dbReference>